<organism evidence="1 2">
    <name type="scientific">Streptomyces chitinivorans</name>
    <dbReference type="NCBI Taxonomy" id="1257027"/>
    <lineage>
        <taxon>Bacteria</taxon>
        <taxon>Bacillati</taxon>
        <taxon>Actinomycetota</taxon>
        <taxon>Actinomycetes</taxon>
        <taxon>Kitasatosporales</taxon>
        <taxon>Streptomycetaceae</taxon>
        <taxon>Streptomyces</taxon>
    </lineage>
</organism>
<name>A0ABW7HSS9_9ACTN</name>
<accession>A0ABW7HSS9</accession>
<protein>
    <submittedName>
        <fullName evidence="1">Uncharacterized protein</fullName>
    </submittedName>
</protein>
<gene>
    <name evidence="1" type="ORF">ACG5V6_12025</name>
</gene>
<reference evidence="1 2" key="1">
    <citation type="submission" date="2024-10" db="EMBL/GenBank/DDBJ databases">
        <authorList>
            <person name="Cho J.-C."/>
        </authorList>
    </citation>
    <scope>NUCLEOTIDE SEQUENCE [LARGE SCALE GENOMIC DNA]</scope>
    <source>
        <strain evidence="1 2">KCTC29696</strain>
    </source>
</reference>
<comment type="caution">
    <text evidence="1">The sequence shown here is derived from an EMBL/GenBank/DDBJ whole genome shotgun (WGS) entry which is preliminary data.</text>
</comment>
<dbReference type="RefSeq" id="WP_279949848.1">
    <property type="nucleotide sequence ID" value="NZ_BAABEN010000014.1"/>
</dbReference>
<proteinExistence type="predicted"/>
<keyword evidence="2" id="KW-1185">Reference proteome</keyword>
<dbReference type="Proteomes" id="UP001607069">
    <property type="component" value="Unassembled WGS sequence"/>
</dbReference>
<dbReference type="EMBL" id="JBIHMK010000037">
    <property type="protein sequence ID" value="MFH0248941.1"/>
    <property type="molecule type" value="Genomic_DNA"/>
</dbReference>
<evidence type="ECO:0000313" key="2">
    <source>
        <dbReference type="Proteomes" id="UP001607069"/>
    </source>
</evidence>
<sequence>MSIDTDLVDSFMPPGKRIQQTENEAGLIVWTCEVSVDGKDVFRISHDNWEPGWSTRRFAVRHAYVKPVHEAADKSYVYSENGAVATVRCTDQGGDRDLFLVAKANENTAGAKGMEKFIVAYRDEFLKSDPCTDL</sequence>
<evidence type="ECO:0000313" key="1">
    <source>
        <dbReference type="EMBL" id="MFH0248941.1"/>
    </source>
</evidence>